<organism evidence="3 4">
    <name type="scientific">Rheinheimera mesophila</name>
    <dbReference type="NCBI Taxonomy" id="1547515"/>
    <lineage>
        <taxon>Bacteria</taxon>
        <taxon>Pseudomonadati</taxon>
        <taxon>Pseudomonadota</taxon>
        <taxon>Gammaproteobacteria</taxon>
        <taxon>Chromatiales</taxon>
        <taxon>Chromatiaceae</taxon>
        <taxon>Rheinheimera</taxon>
    </lineage>
</organism>
<dbReference type="AlphaFoldDB" id="A0A3P3QEY9"/>
<dbReference type="PANTHER" id="PTHR37017">
    <property type="entry name" value="AB HYDROLASE-1 DOMAIN-CONTAINING PROTEIN-RELATED"/>
    <property type="match status" value="1"/>
</dbReference>
<evidence type="ECO:0000313" key="3">
    <source>
        <dbReference type="EMBL" id="RRJ19691.1"/>
    </source>
</evidence>
<evidence type="ECO:0000313" key="4">
    <source>
        <dbReference type="Proteomes" id="UP000276260"/>
    </source>
</evidence>
<protein>
    <submittedName>
        <fullName evidence="3">Alpha/beta hydrolase</fullName>
    </submittedName>
</protein>
<dbReference type="InterPro" id="IPR029058">
    <property type="entry name" value="AB_hydrolase_fold"/>
</dbReference>
<dbReference type="PANTHER" id="PTHR37017:SF11">
    <property type="entry name" value="ESTERASE_LIPASE_THIOESTERASE DOMAIN-CONTAINING PROTEIN"/>
    <property type="match status" value="1"/>
</dbReference>
<sequence length="263" mass="27347">MTNFKSGLFTTAIATFGLTFGAAAFAAEKPTVVLVHGAFAESSSWNGVVAELHDQGYPVIALANPLRSVKSDAAYLSDVVANTKGPVVLVGHSYGGSVISNVTADQAKVKALVYVAAFAPEQGENIAELSGRYPGGTLGPTLAAPVVLKDGNKDLYIQQDKFHTQFAADVPAAEAALMAATQRPVTEAALHEASAAPAWKKIPSWAIYGTADKNIPAPAMKFMAERAGAKKIVEIKGASHVVMTSKPEQVAELIVEAAEATAQ</sequence>
<dbReference type="InterPro" id="IPR052897">
    <property type="entry name" value="Sec-Metab_Biosynth_Hydrolase"/>
</dbReference>
<accession>A0A3P3QEY9</accession>
<evidence type="ECO:0000256" key="1">
    <source>
        <dbReference type="SAM" id="SignalP"/>
    </source>
</evidence>
<dbReference type="InterPro" id="IPR000073">
    <property type="entry name" value="AB_hydrolase_1"/>
</dbReference>
<dbReference type="GO" id="GO:0016787">
    <property type="term" value="F:hydrolase activity"/>
    <property type="evidence" value="ECO:0007669"/>
    <property type="project" value="UniProtKB-KW"/>
</dbReference>
<dbReference type="Proteomes" id="UP000276260">
    <property type="component" value="Unassembled WGS sequence"/>
</dbReference>
<keyword evidence="4" id="KW-1185">Reference proteome</keyword>
<gene>
    <name evidence="3" type="ORF">EIK76_14730</name>
</gene>
<reference evidence="3 4" key="1">
    <citation type="submission" date="2018-11" db="EMBL/GenBank/DDBJ databases">
        <title>Draft genome analysis of Rheinheimera mesophila isolated from an industrial waste site.</title>
        <authorList>
            <person name="Yu Q."/>
            <person name="Qi Y."/>
            <person name="Zhang H."/>
            <person name="Lu Y."/>
            <person name="Pu J."/>
        </authorList>
    </citation>
    <scope>NUCLEOTIDE SEQUENCE [LARGE SCALE GENOMIC DNA]</scope>
    <source>
        <strain evidence="3 4">IITR13</strain>
    </source>
</reference>
<evidence type="ECO:0000259" key="2">
    <source>
        <dbReference type="Pfam" id="PF12697"/>
    </source>
</evidence>
<dbReference type="RefSeq" id="WP_046520666.1">
    <property type="nucleotide sequence ID" value="NZ_LAVS01000086.1"/>
</dbReference>
<proteinExistence type="predicted"/>
<dbReference type="EMBL" id="RRCF01000004">
    <property type="protein sequence ID" value="RRJ19691.1"/>
    <property type="molecule type" value="Genomic_DNA"/>
</dbReference>
<keyword evidence="1" id="KW-0732">Signal</keyword>
<name>A0A3P3QEY9_9GAMM</name>
<dbReference type="SUPFAM" id="SSF53474">
    <property type="entry name" value="alpha/beta-Hydrolases"/>
    <property type="match status" value="1"/>
</dbReference>
<dbReference type="Gene3D" id="3.40.50.1820">
    <property type="entry name" value="alpha/beta hydrolase"/>
    <property type="match status" value="1"/>
</dbReference>
<dbReference type="OrthoDB" id="5724113at2"/>
<feature type="chain" id="PRO_5018524846" evidence="1">
    <location>
        <begin position="27"/>
        <end position="263"/>
    </location>
</feature>
<feature type="domain" description="AB hydrolase-1" evidence="2">
    <location>
        <begin position="32"/>
        <end position="252"/>
    </location>
</feature>
<feature type="signal peptide" evidence="1">
    <location>
        <begin position="1"/>
        <end position="26"/>
    </location>
</feature>
<keyword evidence="3" id="KW-0378">Hydrolase</keyword>
<comment type="caution">
    <text evidence="3">The sequence shown here is derived from an EMBL/GenBank/DDBJ whole genome shotgun (WGS) entry which is preliminary data.</text>
</comment>
<dbReference type="Pfam" id="PF12697">
    <property type="entry name" value="Abhydrolase_6"/>
    <property type="match status" value="1"/>
</dbReference>